<evidence type="ECO:0000313" key="3">
    <source>
        <dbReference type="Proteomes" id="UP000533896"/>
    </source>
</evidence>
<keyword evidence="3" id="KW-1185">Reference proteome</keyword>
<feature type="transmembrane region" description="Helical" evidence="1">
    <location>
        <begin position="286"/>
        <end position="308"/>
    </location>
</feature>
<accession>A0A7K8KRH9</accession>
<dbReference type="Proteomes" id="UP000533896">
    <property type="component" value="Unassembled WGS sequence"/>
</dbReference>
<reference evidence="2 3" key="1">
    <citation type="submission" date="2019-09" db="EMBL/GenBank/DDBJ databases">
        <title>Bird 10,000 Genomes (B10K) Project - Family phase.</title>
        <authorList>
            <person name="Zhang G."/>
        </authorList>
    </citation>
    <scope>NUCLEOTIDE SEQUENCE [LARGE SCALE GENOMIC DNA]</scope>
    <source>
        <strain evidence="2">B10K-CU-031-23</strain>
    </source>
</reference>
<dbReference type="Pfam" id="PF00429">
    <property type="entry name" value="TLV_coat"/>
    <property type="match status" value="1"/>
</dbReference>
<feature type="non-terminal residue" evidence="2">
    <location>
        <position position="1"/>
    </location>
</feature>
<feature type="non-terminal residue" evidence="2">
    <location>
        <position position="321"/>
    </location>
</feature>
<dbReference type="AlphaFoldDB" id="A0A7K8KRH9"/>
<keyword evidence="1" id="KW-1133">Transmembrane helix</keyword>
<evidence type="ECO:0000256" key="1">
    <source>
        <dbReference type="SAM" id="Phobius"/>
    </source>
</evidence>
<dbReference type="Gene3D" id="1.10.287.210">
    <property type="match status" value="1"/>
</dbReference>
<evidence type="ECO:0000313" key="2">
    <source>
        <dbReference type="EMBL" id="NXE17154.1"/>
    </source>
</evidence>
<dbReference type="PANTHER" id="PTHR10424:SF68">
    <property type="entry name" value="ENDOGENOUS RETROVIRUS GROUP 3 MEMBER 1 ENV POLYPROTEIN"/>
    <property type="match status" value="1"/>
</dbReference>
<dbReference type="EMBL" id="VWYV01003257">
    <property type="protein sequence ID" value="NXE17154.1"/>
    <property type="molecule type" value="Genomic_DNA"/>
</dbReference>
<dbReference type="OrthoDB" id="9950230at2759"/>
<organism evidence="2 3">
    <name type="scientific">Lophotis ruficrista</name>
    <dbReference type="NCBI Taxonomy" id="172689"/>
    <lineage>
        <taxon>Eukaryota</taxon>
        <taxon>Metazoa</taxon>
        <taxon>Chordata</taxon>
        <taxon>Craniata</taxon>
        <taxon>Vertebrata</taxon>
        <taxon>Euteleostomi</taxon>
        <taxon>Archelosauria</taxon>
        <taxon>Archosauria</taxon>
        <taxon>Dinosauria</taxon>
        <taxon>Saurischia</taxon>
        <taxon>Theropoda</taxon>
        <taxon>Coelurosauria</taxon>
        <taxon>Aves</taxon>
        <taxon>Neognathae</taxon>
        <taxon>Neoaves</taxon>
        <taxon>Otidimorphae</taxon>
        <taxon>Otidiformes</taxon>
        <taxon>Otididae</taxon>
        <taxon>Lophotis</taxon>
    </lineage>
</organism>
<name>A0A7K8KRH9_9AVES</name>
<keyword evidence="1" id="KW-0472">Membrane</keyword>
<dbReference type="InterPro" id="IPR018154">
    <property type="entry name" value="TLV/ENV_coat_polyprotein"/>
</dbReference>
<sequence length="321" mass="36179">PDGRGYVQTCEWKNDTGAWYCTGQIHSQLGKRNTTFFSPLGDYNTTYLQHPRTAAGPFAGGARARKGHYWICGHTAYKILPANWSGVCYIGIIRPLFFLLPEAESPQLGVKLYDNLGDEGVARNKRAIEIDIGGMQKWGKNEWPPERIIQHYGPATWNPNDLVTGAREPIYNLNRIIRLQAVLEIITNETADAIDLLNQQSREMRTAILQHRMVLDYLLAEEGGVCGKLKISNCCLKISDVGEVVLQLTTDIRKLAHVPTQTWNGWNGWDGDLWSWLPGTPWIKRLLFYLLCGLAALMFLPCIIPCLIQLIQSVVTRMQAV</sequence>
<protein>
    <submittedName>
        <fullName evidence="2">ENR1 protein</fullName>
    </submittedName>
</protein>
<dbReference type="PANTHER" id="PTHR10424">
    <property type="entry name" value="VIRAL ENVELOPE PROTEIN"/>
    <property type="match status" value="1"/>
</dbReference>
<comment type="caution">
    <text evidence="2">The sequence shown here is derived from an EMBL/GenBank/DDBJ whole genome shotgun (WGS) entry which is preliminary data.</text>
</comment>
<keyword evidence="1" id="KW-0812">Transmembrane</keyword>
<proteinExistence type="predicted"/>
<dbReference type="SUPFAM" id="SSF58069">
    <property type="entry name" value="Virus ectodomain"/>
    <property type="match status" value="1"/>
</dbReference>
<gene>
    <name evidence="2" type="primary">Erv31_10</name>
    <name evidence="2" type="ORF">LOPRUF_R15511</name>
</gene>